<evidence type="ECO:0000259" key="1">
    <source>
        <dbReference type="Pfam" id="PF15296"/>
    </source>
</evidence>
<protein>
    <recommendedName>
        <fullName evidence="1">Codanin-1 C-terminal domain-containing protein</fullName>
    </recommendedName>
</protein>
<accession>A0AAW0ZLI0</accession>
<dbReference type="PANTHER" id="PTHR28678:SF1">
    <property type="entry name" value="CODANIN-1"/>
    <property type="match status" value="1"/>
</dbReference>
<organism evidence="2 3">
    <name type="scientific">Tetragonisca angustula</name>
    <dbReference type="NCBI Taxonomy" id="166442"/>
    <lineage>
        <taxon>Eukaryota</taxon>
        <taxon>Metazoa</taxon>
        <taxon>Ecdysozoa</taxon>
        <taxon>Arthropoda</taxon>
        <taxon>Hexapoda</taxon>
        <taxon>Insecta</taxon>
        <taxon>Pterygota</taxon>
        <taxon>Neoptera</taxon>
        <taxon>Endopterygota</taxon>
        <taxon>Hymenoptera</taxon>
        <taxon>Apocrita</taxon>
        <taxon>Aculeata</taxon>
        <taxon>Apoidea</taxon>
        <taxon>Anthophila</taxon>
        <taxon>Apidae</taxon>
        <taxon>Tetragonisca</taxon>
    </lineage>
</organism>
<proteinExistence type="predicted"/>
<dbReference type="GO" id="GO:0006325">
    <property type="term" value="P:chromatin organization"/>
    <property type="evidence" value="ECO:0007669"/>
    <property type="project" value="TreeGrafter"/>
</dbReference>
<dbReference type="EMBL" id="JAWNGG020000189">
    <property type="protein sequence ID" value="KAK9297523.1"/>
    <property type="molecule type" value="Genomic_DNA"/>
</dbReference>
<dbReference type="InterPro" id="IPR028171">
    <property type="entry name" value="Codanin-1_C"/>
</dbReference>
<sequence>MGELNVCFQIDTDNRENFPSAAAFQTFKNQRDTFYEIFRIWEKNHSVCGWTFQIALGSKIRTMLTLHNDAVNYYHFARLFKSQLLISCIQNRQQTEVEDDESISVLKTLKHINPKKLNQLQKRLVTPQPSKNQITQPSFPGMQEFFKDFILYAFNPSFYIHLENCLIHEIMELNDTQFNNSEIEDSETTVDEQTQQNFIICLSSLRLLAKVLGLVVSLPYRSESNNFKDLIATQVEIRSKVVPAINLHLCLYNAIALRKLSLTVPWVAKYLAMMDTVSLRLPYYKQTLELLYYIYKVVNHFDFSTSDSFISQQTAIFLKYTLSWLFELPNIPKDFYSTWQKMYKVRELRSLEHLDKNYVQKNILLEPTVSVTSTKCSLDKLDIINERTLRICCPLIGLNVSVSNCNTNLNNYNANKHITPVSSQLYKSAKSAGIKHLELQLEEAFFGGQPASTRKTVDFVSERVASTEILKKKQIGKQSEKFRERNVTDFKAIVITDINTLAMNMSKELKDQCEASIPGICELRVTKCIDALLAEDSLTPVKEMCAKIATRFLRNNTPLHPMEERKHNPNAMSPTTVTDNLRELIWIILDNGGDFLTVTIVSTLLDNLYQTLNERADLVVGLEKVLYSLSTDFALFLVAYRNDLFISKVQDKFITIWAMNRCKTLESDSPIHRIFSSRNVMLLAQPEKEEVWVVFGKFINRLIEKNALDIDSFSDQCVALFRQNWPVPILKHLSKCLMEVVTGFKASDETTEKVKYLLGWIAETYNEIDFCSDYNSID</sequence>
<dbReference type="PANTHER" id="PTHR28678">
    <property type="entry name" value="CODANIN-1"/>
    <property type="match status" value="1"/>
</dbReference>
<evidence type="ECO:0000313" key="2">
    <source>
        <dbReference type="EMBL" id="KAK9297523.1"/>
    </source>
</evidence>
<comment type="caution">
    <text evidence="2">The sequence shown here is derived from an EMBL/GenBank/DDBJ whole genome shotgun (WGS) entry which is preliminary data.</text>
</comment>
<reference evidence="2 3" key="1">
    <citation type="submission" date="2024-05" db="EMBL/GenBank/DDBJ databases">
        <title>The nuclear and mitochondrial genome assemblies of Tetragonisca angustula (Apidae: Meliponini), a tiny yet remarkable pollinator in the Neotropics.</title>
        <authorList>
            <person name="Ferrari R."/>
            <person name="Ricardo P.C."/>
            <person name="Dias F.C."/>
            <person name="Araujo N.S."/>
            <person name="Soares D.O."/>
            <person name="Zhou Q.-S."/>
            <person name="Zhu C.-D."/>
            <person name="Coutinho L."/>
            <person name="Airas M.C."/>
            <person name="Batista T.M."/>
        </authorList>
    </citation>
    <scope>NUCLEOTIDE SEQUENCE [LARGE SCALE GENOMIC DNA]</scope>
    <source>
        <strain evidence="2">ASF017062</strain>
        <tissue evidence="2">Abdomen</tissue>
    </source>
</reference>
<name>A0AAW0ZLI0_9HYME</name>
<dbReference type="Pfam" id="PF15296">
    <property type="entry name" value="Codanin-1_C"/>
    <property type="match status" value="1"/>
</dbReference>
<dbReference type="Proteomes" id="UP001432146">
    <property type="component" value="Unassembled WGS sequence"/>
</dbReference>
<evidence type="ECO:0000313" key="3">
    <source>
        <dbReference type="Proteomes" id="UP001432146"/>
    </source>
</evidence>
<dbReference type="InterPro" id="IPR040031">
    <property type="entry name" value="Codanin-1"/>
</dbReference>
<gene>
    <name evidence="2" type="ORF">QLX08_008765</name>
</gene>
<dbReference type="GO" id="GO:0005634">
    <property type="term" value="C:nucleus"/>
    <property type="evidence" value="ECO:0007669"/>
    <property type="project" value="TreeGrafter"/>
</dbReference>
<feature type="domain" description="Codanin-1 C-terminal" evidence="1">
    <location>
        <begin position="379"/>
        <end position="469"/>
    </location>
</feature>
<dbReference type="AlphaFoldDB" id="A0AAW0ZLI0"/>
<keyword evidence="3" id="KW-1185">Reference proteome</keyword>